<evidence type="ECO:0000259" key="9">
    <source>
        <dbReference type="Pfam" id="PF25198"/>
    </source>
</evidence>
<evidence type="ECO:0000256" key="3">
    <source>
        <dbReference type="ARBA" id="ARBA00022544"/>
    </source>
</evidence>
<keyword evidence="4" id="KW-0732">Signal</keyword>
<gene>
    <name evidence="10" type="ORF">L1F29_15200</name>
</gene>
<accession>A0ABY5SGI1</accession>
<evidence type="ECO:0000256" key="7">
    <source>
        <dbReference type="ARBA" id="ARBA00023288"/>
    </source>
</evidence>
<dbReference type="Gene3D" id="3.30.300.210">
    <property type="entry name" value="Nutrient germinant receptor protein C, domain 3"/>
    <property type="match status" value="1"/>
</dbReference>
<evidence type="ECO:0000256" key="5">
    <source>
        <dbReference type="ARBA" id="ARBA00023136"/>
    </source>
</evidence>
<proteinExistence type="inferred from homology"/>
<evidence type="ECO:0000256" key="6">
    <source>
        <dbReference type="ARBA" id="ARBA00023139"/>
    </source>
</evidence>
<dbReference type="InterPro" id="IPR038501">
    <property type="entry name" value="Spore_GerAC_C_sf"/>
</dbReference>
<protein>
    <submittedName>
        <fullName evidence="10">Ger(X)C family spore germination protein</fullName>
    </submittedName>
</protein>
<reference evidence="10" key="1">
    <citation type="submission" date="2022-01" db="EMBL/GenBank/DDBJ databases">
        <title>Paenibacillus spongiae sp. nov., isolated from marine sponge.</title>
        <authorList>
            <person name="Li Z."/>
            <person name="Zhang M."/>
        </authorList>
    </citation>
    <scope>NUCLEOTIDE SEQUENCE</scope>
    <source>
        <strain evidence="10">PHS-Z3</strain>
    </source>
</reference>
<evidence type="ECO:0000313" key="10">
    <source>
        <dbReference type="EMBL" id="UVI33099.1"/>
    </source>
</evidence>
<keyword evidence="5" id="KW-0472">Membrane</keyword>
<comment type="similarity">
    <text evidence="2">Belongs to the GerABKC lipoprotein family.</text>
</comment>
<dbReference type="PANTHER" id="PTHR35789">
    <property type="entry name" value="SPORE GERMINATION PROTEIN B3"/>
    <property type="match status" value="1"/>
</dbReference>
<evidence type="ECO:0000256" key="4">
    <source>
        <dbReference type="ARBA" id="ARBA00022729"/>
    </source>
</evidence>
<sequence length="394" mass="43739">MKTLHGYIRRVLLSSVTIGLVIPLTGCWDRREINDVAFVLASAIDKEGEDVKISVLIPLPGNMGGATGGGGGSGGKKPFVIKEETGSSIREAAAKLQRGLPRKLFLGHRRVLLIGEEYAREGVDQMIDAVTRLPENRLTVFVAVTKGKAVDVLNADTRLERFSAEAIRETLQSDSSLRVSLKDVAGQVIVTGSDAYLPYLQLKETSLARQQAEDITVSGYALTHNGKMTAVAQERSAIGLRLLSGKFKPYILTLKGKNDVNTTLGITSAGVLITPKNKNGEPSFRIEVVSKASIEEDMHLQRNYDDIEQRTGIERQVEKSMRKDIEQALTLMQETNSDVLGFGQILNRTYPGLWQRTWKQNWEVLFPRCTFEIHVRNKLHRIGMNKENLAKKEQ</sequence>
<evidence type="ECO:0000256" key="2">
    <source>
        <dbReference type="ARBA" id="ARBA00007886"/>
    </source>
</evidence>
<dbReference type="NCBIfam" id="TIGR02887">
    <property type="entry name" value="spore_ger_x_C"/>
    <property type="match status" value="1"/>
</dbReference>
<dbReference type="Pfam" id="PF25198">
    <property type="entry name" value="Spore_GerAC_N"/>
    <property type="match status" value="1"/>
</dbReference>
<dbReference type="RefSeq" id="WP_258389152.1">
    <property type="nucleotide sequence ID" value="NZ_CP091430.1"/>
</dbReference>
<keyword evidence="6" id="KW-0564">Palmitate</keyword>
<dbReference type="InterPro" id="IPR057336">
    <property type="entry name" value="GerAC_N"/>
</dbReference>
<comment type="subcellular location">
    <subcellularLocation>
        <location evidence="1">Membrane</location>
        <topology evidence="1">Lipid-anchor</topology>
    </subcellularLocation>
</comment>
<dbReference type="Pfam" id="PF05504">
    <property type="entry name" value="Spore_GerAC"/>
    <property type="match status" value="1"/>
</dbReference>
<keyword evidence="7" id="KW-0449">Lipoprotein</keyword>
<name>A0ABY5SGI1_9BACL</name>
<dbReference type="InterPro" id="IPR008844">
    <property type="entry name" value="Spore_GerAC-like"/>
</dbReference>
<evidence type="ECO:0000259" key="8">
    <source>
        <dbReference type="Pfam" id="PF05504"/>
    </source>
</evidence>
<dbReference type="Proteomes" id="UP001057877">
    <property type="component" value="Chromosome"/>
</dbReference>
<evidence type="ECO:0000256" key="1">
    <source>
        <dbReference type="ARBA" id="ARBA00004635"/>
    </source>
</evidence>
<keyword evidence="3" id="KW-0309">Germination</keyword>
<evidence type="ECO:0000313" key="11">
    <source>
        <dbReference type="Proteomes" id="UP001057877"/>
    </source>
</evidence>
<dbReference type="PANTHER" id="PTHR35789:SF1">
    <property type="entry name" value="SPORE GERMINATION PROTEIN B3"/>
    <property type="match status" value="1"/>
</dbReference>
<dbReference type="EMBL" id="CP091430">
    <property type="protein sequence ID" value="UVI33099.1"/>
    <property type="molecule type" value="Genomic_DNA"/>
</dbReference>
<keyword evidence="11" id="KW-1185">Reference proteome</keyword>
<organism evidence="10 11">
    <name type="scientific">Paenibacillus spongiae</name>
    <dbReference type="NCBI Taxonomy" id="2909671"/>
    <lineage>
        <taxon>Bacteria</taxon>
        <taxon>Bacillati</taxon>
        <taxon>Bacillota</taxon>
        <taxon>Bacilli</taxon>
        <taxon>Bacillales</taxon>
        <taxon>Paenibacillaceae</taxon>
        <taxon>Paenibacillus</taxon>
    </lineage>
</organism>
<feature type="domain" description="Spore germination GerAC-like C-terminal" evidence="8">
    <location>
        <begin position="218"/>
        <end position="383"/>
    </location>
</feature>
<feature type="domain" description="Spore germination protein N-terminal" evidence="9">
    <location>
        <begin position="29"/>
        <end position="201"/>
    </location>
</feature>
<dbReference type="InterPro" id="IPR046953">
    <property type="entry name" value="Spore_GerAC-like_C"/>
</dbReference>